<evidence type="ECO:0000313" key="3">
    <source>
        <dbReference type="Proteomes" id="UP001404956"/>
    </source>
</evidence>
<dbReference type="Pfam" id="PF05685">
    <property type="entry name" value="Uma2"/>
    <property type="match status" value="1"/>
</dbReference>
<dbReference type="PANTHER" id="PTHR36558">
    <property type="entry name" value="GLR1098 PROTEIN"/>
    <property type="match status" value="1"/>
</dbReference>
<evidence type="ECO:0000313" key="2">
    <source>
        <dbReference type="EMBL" id="GAA5532865.1"/>
    </source>
</evidence>
<dbReference type="EMBL" id="BAABRV010000002">
    <property type="protein sequence ID" value="GAA5532865.1"/>
    <property type="molecule type" value="Genomic_DNA"/>
</dbReference>
<accession>A0ABP9XBX6</accession>
<proteinExistence type="predicted"/>
<comment type="caution">
    <text evidence="2">The sequence shown here is derived from an EMBL/GenBank/DDBJ whole genome shotgun (WGS) entry which is preliminary data.</text>
</comment>
<feature type="domain" description="Putative restriction endonuclease" evidence="1">
    <location>
        <begin position="5"/>
        <end position="80"/>
    </location>
</feature>
<dbReference type="Proteomes" id="UP001404956">
    <property type="component" value="Unassembled WGS sequence"/>
</dbReference>
<gene>
    <name evidence="2" type="ORF">Dalu01_01256</name>
</gene>
<dbReference type="SUPFAM" id="SSF52980">
    <property type="entry name" value="Restriction endonuclease-like"/>
    <property type="match status" value="1"/>
</dbReference>
<name>A0ABP9XBX6_9DEIO</name>
<dbReference type="InterPro" id="IPR011335">
    <property type="entry name" value="Restrct_endonuc-II-like"/>
</dbReference>
<dbReference type="CDD" id="cd06260">
    <property type="entry name" value="DUF820-like"/>
    <property type="match status" value="1"/>
</dbReference>
<dbReference type="Gene3D" id="3.90.1570.10">
    <property type="entry name" value="tt1808, chain A"/>
    <property type="match status" value="1"/>
</dbReference>
<dbReference type="InterPro" id="IPR008538">
    <property type="entry name" value="Uma2"/>
</dbReference>
<dbReference type="PANTHER" id="PTHR36558:SF1">
    <property type="entry name" value="RESTRICTION ENDONUCLEASE DOMAIN-CONTAINING PROTEIN-RELATED"/>
    <property type="match status" value="1"/>
</dbReference>
<protein>
    <recommendedName>
        <fullName evidence="1">Putative restriction endonuclease domain-containing protein</fullName>
    </recommendedName>
</protein>
<keyword evidence="3" id="KW-1185">Reference proteome</keyword>
<organism evidence="2 3">
    <name type="scientific">Deinococcus aluminii</name>
    <dbReference type="NCBI Taxonomy" id="1656885"/>
    <lineage>
        <taxon>Bacteria</taxon>
        <taxon>Thermotogati</taxon>
        <taxon>Deinococcota</taxon>
        <taxon>Deinococci</taxon>
        <taxon>Deinococcales</taxon>
        <taxon>Deinococcaceae</taxon>
        <taxon>Deinococcus</taxon>
    </lineage>
</organism>
<dbReference type="RefSeq" id="WP_345452334.1">
    <property type="nucleotide sequence ID" value="NZ_BAABRV010000002.1"/>
</dbReference>
<sequence>MPRDATFSREPCLLAEVLSPSTAHIDRDAKLWAHTSLPSLQTYLIVDTTRRFVRVVQRTADGWEEVDLMGGGTIPVPCLNTTLTLDDVYAGVLDP</sequence>
<dbReference type="InterPro" id="IPR012296">
    <property type="entry name" value="Nuclease_put_TT1808"/>
</dbReference>
<reference evidence="2 3" key="1">
    <citation type="submission" date="2024-02" db="EMBL/GenBank/DDBJ databases">
        <title>Deinococcus aluminii NBRC 112889.</title>
        <authorList>
            <person name="Ichikawa N."/>
            <person name="Katano-Makiyama Y."/>
            <person name="Hidaka K."/>
        </authorList>
    </citation>
    <scope>NUCLEOTIDE SEQUENCE [LARGE SCALE GENOMIC DNA]</scope>
    <source>
        <strain evidence="2 3">NBRC 112889</strain>
    </source>
</reference>
<evidence type="ECO:0000259" key="1">
    <source>
        <dbReference type="Pfam" id="PF05685"/>
    </source>
</evidence>